<dbReference type="GO" id="GO:0009007">
    <property type="term" value="F:site-specific DNA-methyltransferase (adenine-specific) activity"/>
    <property type="evidence" value="ECO:0007669"/>
    <property type="project" value="UniProtKB-EC"/>
</dbReference>
<feature type="domain" description="Type II methyltransferase M.TaqI-like" evidence="8">
    <location>
        <begin position="491"/>
        <end position="645"/>
    </location>
</feature>
<protein>
    <recommendedName>
        <fullName evidence="1">site-specific DNA-methyltransferase (adenine-specific)</fullName>
        <ecNumber evidence="1">2.1.1.72</ecNumber>
    </recommendedName>
</protein>
<dbReference type="EMBL" id="JNFF01000108">
    <property type="protein sequence ID" value="KEQ28746.1"/>
    <property type="molecule type" value="Genomic_DNA"/>
</dbReference>
<dbReference type="Gene3D" id="3.90.220.10">
    <property type="entry name" value="Adenine-n6-DNA-methyltransferase Taqi, Chain A, domain 2"/>
    <property type="match status" value="1"/>
</dbReference>
<dbReference type="SUPFAM" id="SSF53335">
    <property type="entry name" value="S-adenosyl-L-methionine-dependent methyltransferases"/>
    <property type="match status" value="1"/>
</dbReference>
<evidence type="ECO:0000256" key="2">
    <source>
        <dbReference type="ARBA" id="ARBA00022603"/>
    </source>
</evidence>
<keyword evidence="2" id="KW-0489">Methyltransferase</keyword>
<dbReference type="GO" id="GO:0032259">
    <property type="term" value="P:methylation"/>
    <property type="evidence" value="ECO:0007669"/>
    <property type="project" value="UniProtKB-KW"/>
</dbReference>
<dbReference type="PANTHER" id="PTHR33841:SF1">
    <property type="entry name" value="DNA METHYLTRANSFERASE A"/>
    <property type="match status" value="1"/>
</dbReference>
<sequence>MGLFQQSVLKKYIRDLNVNVVSNAFEIFTSIFNDPIKQRNILNSKEEQYQEGFLRELFVDVLGYVLNPNPNFNLITEKKNENNSKKADGAILDGLKVLAVIELKSTKTIDLSTVEAQAFGYKNNQQGCRYVITSNFQKIRFYIENTINFEEFNLFNLSYDKFQMLWVCLSKDSLTNDIPYQMRLLSNSAEENITRKLYSDYSNFRINLFSDIQAKNGSVDKLLIFRKTQKLLDRFLFLFFAEDKGLVSPNWTRKILNDWTDLKDKFDNYVPLYDRFRKNFEYLNSGFKSKDIDIFAYNGGLFAPDPLLDSLVIDDQILYNGSIKLSNYDFDTEVDVNILGHIFEHSLNELEHIQDEDTSLHLENISKRKKDGVFYTPKYITKYIVENTLGAICNTEKERIGISDEDFQFIPSKASKTLTKKREFQNNQLNQYREWLLKLKILDPSCGSGAFLTQALDFLTFEHRKIDELRASLLGGSIVLSDIENTILERNIYGVDINDEATEIARLSLWLRTARRGRKLNNLNNNIKTGNSLINDPLVANEKAFIWQDEFKEVFEQGGFDIIIGNPPYGAQVREIEKRYFDINYTITQYNYDTYSFFFELCMKHLLKSTGLLGFITPNTFMVLENGEKLRKYLFMENRAITLVETLDAFSDAVVETMVSIFSKSLPNLDDQINILTKSKANGDLPIESYNQNFLALKDILNANKLITNYRASANSFLLRKKIFADSVPLVSIAKIITGVKPYQVGKGTPKQTRDVVNQKSFTAYEKKSEKWLPVIRGTQVLRYKLLNNNEFIYYGPWLAEPRTIDIFKGEKLFIRRTDDKLLVAYDDQDSISINSAHVLKIRNTDEHDYKALMALLNSKLMRWVFQFENFHMVNKPLAEIKVVFLERLPIRTTSNSEFLHQLVSDLSRWMTELEKTENSFLSILSSKFEDSTWLKKFKNWTKLSETTFLKYIESQKVTVSKQAEWLDFFRSQRTTALLLEERIASTESQIDDAIYKLYNLSEEDIKIIES</sequence>
<dbReference type="OrthoDB" id="32195at2"/>
<evidence type="ECO:0000313" key="10">
    <source>
        <dbReference type="EMBL" id="KEQ28746.1"/>
    </source>
</evidence>
<evidence type="ECO:0000256" key="4">
    <source>
        <dbReference type="ARBA" id="ARBA00022691"/>
    </source>
</evidence>
<evidence type="ECO:0000256" key="5">
    <source>
        <dbReference type="ARBA" id="ARBA00022747"/>
    </source>
</evidence>
<dbReference type="InterPro" id="IPR023135">
    <property type="entry name" value="N6_DNA_MeTrfase_TaqI_C"/>
</dbReference>
<accession>A0A081PDH3</accession>
<evidence type="ECO:0000313" key="11">
    <source>
        <dbReference type="Proteomes" id="UP000028007"/>
    </source>
</evidence>
<evidence type="ECO:0000256" key="3">
    <source>
        <dbReference type="ARBA" id="ARBA00022679"/>
    </source>
</evidence>
<name>A0A081PDH3_9SPHI</name>
<dbReference type="Pfam" id="PF07669">
    <property type="entry name" value="Eco57I"/>
    <property type="match status" value="1"/>
</dbReference>
<dbReference type="Pfam" id="PF12950">
    <property type="entry name" value="TaqI_C"/>
    <property type="match status" value="1"/>
</dbReference>
<evidence type="ECO:0000256" key="1">
    <source>
        <dbReference type="ARBA" id="ARBA00011900"/>
    </source>
</evidence>
<keyword evidence="5" id="KW-0680">Restriction system</keyword>
<dbReference type="PRINTS" id="PR00507">
    <property type="entry name" value="N12N6MTFRASE"/>
</dbReference>
<dbReference type="EC" id="2.1.1.72" evidence="1"/>
<gene>
    <name evidence="10" type="ORF">N180_18785</name>
</gene>
<dbReference type="GO" id="GO:0003677">
    <property type="term" value="F:DNA binding"/>
    <property type="evidence" value="ECO:0007669"/>
    <property type="project" value="UniProtKB-KW"/>
</dbReference>
<keyword evidence="6" id="KW-0238">DNA-binding</keyword>
<feature type="domain" description="TaqI-like C-terminal specificity" evidence="9">
    <location>
        <begin position="774"/>
        <end position="891"/>
    </location>
</feature>
<dbReference type="PROSITE" id="PS00092">
    <property type="entry name" value="N6_MTASE"/>
    <property type="match status" value="1"/>
</dbReference>
<dbReference type="PANTHER" id="PTHR33841">
    <property type="entry name" value="DNA METHYLTRANSFERASE YEEA-RELATED"/>
    <property type="match status" value="1"/>
</dbReference>
<dbReference type="InterPro" id="IPR002052">
    <property type="entry name" value="DNA_methylase_N6_adenine_CS"/>
</dbReference>
<dbReference type="eggNOG" id="COG0827">
    <property type="taxonomic scope" value="Bacteria"/>
</dbReference>
<dbReference type="Proteomes" id="UP000028007">
    <property type="component" value="Unassembled WGS sequence"/>
</dbReference>
<dbReference type="eggNOG" id="COG1002">
    <property type="taxonomic scope" value="Bacteria"/>
</dbReference>
<keyword evidence="3" id="KW-0808">Transferase</keyword>
<dbReference type="AlphaFoldDB" id="A0A081PDH3"/>
<dbReference type="REBASE" id="96629">
    <property type="entry name" value="San4BYORF18785P"/>
</dbReference>
<dbReference type="InterPro" id="IPR025931">
    <property type="entry name" value="TaqI_C"/>
</dbReference>
<comment type="caution">
    <text evidence="10">The sequence shown here is derived from an EMBL/GenBank/DDBJ whole genome shotgun (WGS) entry which is preliminary data.</text>
</comment>
<evidence type="ECO:0000256" key="7">
    <source>
        <dbReference type="ARBA" id="ARBA00047942"/>
    </source>
</evidence>
<dbReference type="GO" id="GO:0009307">
    <property type="term" value="P:DNA restriction-modification system"/>
    <property type="evidence" value="ECO:0007669"/>
    <property type="project" value="UniProtKB-KW"/>
</dbReference>
<dbReference type="InterPro" id="IPR011639">
    <property type="entry name" value="MethylTrfase_TaqI-like_dom"/>
</dbReference>
<evidence type="ECO:0000256" key="6">
    <source>
        <dbReference type="ARBA" id="ARBA00023125"/>
    </source>
</evidence>
<dbReference type="InterPro" id="IPR029063">
    <property type="entry name" value="SAM-dependent_MTases_sf"/>
</dbReference>
<comment type="catalytic activity">
    <reaction evidence="7">
        <text>a 2'-deoxyadenosine in DNA + S-adenosyl-L-methionine = an N(6)-methyl-2'-deoxyadenosine in DNA + S-adenosyl-L-homocysteine + H(+)</text>
        <dbReference type="Rhea" id="RHEA:15197"/>
        <dbReference type="Rhea" id="RHEA-COMP:12418"/>
        <dbReference type="Rhea" id="RHEA-COMP:12419"/>
        <dbReference type="ChEBI" id="CHEBI:15378"/>
        <dbReference type="ChEBI" id="CHEBI:57856"/>
        <dbReference type="ChEBI" id="CHEBI:59789"/>
        <dbReference type="ChEBI" id="CHEBI:90615"/>
        <dbReference type="ChEBI" id="CHEBI:90616"/>
        <dbReference type="EC" id="2.1.1.72"/>
    </reaction>
</comment>
<keyword evidence="4" id="KW-0949">S-adenosyl-L-methionine</keyword>
<dbReference type="InterPro" id="IPR050953">
    <property type="entry name" value="N4_N6_ade-DNA_methylase"/>
</dbReference>
<proteinExistence type="predicted"/>
<organism evidence="10 11">
    <name type="scientific">Pedobacter antarcticus 4BY</name>
    <dbReference type="NCBI Taxonomy" id="1358423"/>
    <lineage>
        <taxon>Bacteria</taxon>
        <taxon>Pseudomonadati</taxon>
        <taxon>Bacteroidota</taxon>
        <taxon>Sphingobacteriia</taxon>
        <taxon>Sphingobacteriales</taxon>
        <taxon>Sphingobacteriaceae</taxon>
        <taxon>Pedobacter</taxon>
    </lineage>
</organism>
<evidence type="ECO:0000259" key="8">
    <source>
        <dbReference type="Pfam" id="PF07669"/>
    </source>
</evidence>
<dbReference type="Gene3D" id="3.40.50.150">
    <property type="entry name" value="Vaccinia Virus protein VP39"/>
    <property type="match status" value="1"/>
</dbReference>
<reference evidence="10 11" key="1">
    <citation type="journal article" date="1992" name="Int. J. Syst. Bacteriol.">
        <title>Sphingobacterium antarcticus sp. nov. a Psychrotrophic Bacterium from the Soils of Schirmacher Oasis, Antarctica.</title>
        <authorList>
            <person name="Shivaji S."/>
            <person name="Ray M.K."/>
            <person name="Rao N.S."/>
            <person name="Saiserr L."/>
            <person name="Jagannadham M.V."/>
            <person name="Kumar G.S."/>
            <person name="Reddy G."/>
            <person name="Bhargava P.M."/>
        </authorList>
    </citation>
    <scope>NUCLEOTIDE SEQUENCE [LARGE SCALE GENOMIC DNA]</scope>
    <source>
        <strain evidence="10 11">4BY</strain>
    </source>
</reference>
<dbReference type="RefSeq" id="WP_037443547.1">
    <property type="nucleotide sequence ID" value="NZ_JNFF01000108.1"/>
</dbReference>
<evidence type="ECO:0000259" key="9">
    <source>
        <dbReference type="Pfam" id="PF12950"/>
    </source>
</evidence>
<keyword evidence="11" id="KW-1185">Reference proteome</keyword>